<organism evidence="3">
    <name type="scientific">uncultured Caudovirales phage</name>
    <dbReference type="NCBI Taxonomy" id="2100421"/>
    <lineage>
        <taxon>Viruses</taxon>
        <taxon>Duplodnaviria</taxon>
        <taxon>Heunggongvirae</taxon>
        <taxon>Uroviricota</taxon>
        <taxon>Caudoviricetes</taxon>
        <taxon>Peduoviridae</taxon>
        <taxon>Maltschvirus</taxon>
        <taxon>Maltschvirus maltsch</taxon>
    </lineage>
</organism>
<dbReference type="EMBL" id="LR797292">
    <property type="protein sequence ID" value="CAB4200610.1"/>
    <property type="molecule type" value="Genomic_DNA"/>
</dbReference>
<accession>A0A6J5SV92</accession>
<evidence type="ECO:0000313" key="1">
    <source>
        <dbReference type="EMBL" id="CAB4187487.1"/>
    </source>
</evidence>
<reference evidence="3" key="1">
    <citation type="submission" date="2020-05" db="EMBL/GenBank/DDBJ databases">
        <authorList>
            <person name="Chiriac C."/>
            <person name="Salcher M."/>
            <person name="Ghai R."/>
            <person name="Kavagutti S V."/>
        </authorList>
    </citation>
    <scope>NUCLEOTIDE SEQUENCE</scope>
</reference>
<protein>
    <submittedName>
        <fullName evidence="3">Uncharacterized protein</fullName>
    </submittedName>
</protein>
<sequence>MSDEQNLTLLQQAQAQARKEATLSLGVTTEDGKSGEAHIAAQTRWKRLTAAIYAKVLLVRGKKPTTAAGVDVEIDMK</sequence>
<evidence type="ECO:0000313" key="2">
    <source>
        <dbReference type="EMBL" id="CAB4200610.1"/>
    </source>
</evidence>
<dbReference type="EMBL" id="LR797469">
    <property type="protein sequence ID" value="CAB4218704.1"/>
    <property type="molecule type" value="Genomic_DNA"/>
</dbReference>
<proteinExistence type="predicted"/>
<evidence type="ECO:0000313" key="3">
    <source>
        <dbReference type="EMBL" id="CAB4218704.1"/>
    </source>
</evidence>
<name>A0A6J5SV92_9CAUD</name>
<gene>
    <name evidence="1" type="ORF">UFOVP1154_44</name>
    <name evidence="2" type="ORF">UFOVP1341_49</name>
    <name evidence="3" type="ORF">UFOVP1601_34</name>
</gene>
<dbReference type="EMBL" id="LR797107">
    <property type="protein sequence ID" value="CAB4187487.1"/>
    <property type="molecule type" value="Genomic_DNA"/>
</dbReference>